<gene>
    <name evidence="2" type="ORF">SPHA_42809</name>
</gene>
<proteinExistence type="predicted"/>
<evidence type="ECO:0000256" key="1">
    <source>
        <dbReference type="SAM" id="Phobius"/>
    </source>
</evidence>
<dbReference type="EMBL" id="CAHIKZ030002112">
    <property type="protein sequence ID" value="CAE1281358.1"/>
    <property type="molecule type" value="Genomic_DNA"/>
</dbReference>
<feature type="transmembrane region" description="Helical" evidence="1">
    <location>
        <begin position="107"/>
        <end position="129"/>
    </location>
</feature>
<keyword evidence="1" id="KW-0472">Membrane</keyword>
<accession>A0A812CVQ5</accession>
<name>A0A812CVQ5_ACAPH</name>
<feature type="transmembrane region" description="Helical" evidence="1">
    <location>
        <begin position="73"/>
        <end position="98"/>
    </location>
</feature>
<sequence>MPSCFIHLFNEFLFSFFLAFQCLLLISFLFYFFPYSLLRYFFPFMCFLFYFTIFSFFTSLFVTFFAFRFIFSFFRLFLGSFVLSFYLYISFSSILYFLSFFPIFQNFYFLFFLHLSFSIIDSFSILFLFSLHLSLSLSLSLIPLFILLYFFFSTPYRISPSTIICYHFTLIFLEDKHLLYSLVRLSLFFTASCPKANNSRYLSMLFPPKHSVNSSPFQLFSLCENVTKNKSRHTCF</sequence>
<feature type="transmembrane region" description="Helical" evidence="1">
    <location>
        <begin position="40"/>
        <end position="67"/>
    </location>
</feature>
<keyword evidence="1" id="KW-1133">Transmembrane helix</keyword>
<reference evidence="2" key="1">
    <citation type="submission" date="2021-01" db="EMBL/GenBank/DDBJ databases">
        <authorList>
            <person name="Li R."/>
            <person name="Bekaert M."/>
        </authorList>
    </citation>
    <scope>NUCLEOTIDE SEQUENCE</scope>
    <source>
        <strain evidence="2">Farmed</strain>
    </source>
</reference>
<keyword evidence="1" id="KW-0812">Transmembrane</keyword>
<keyword evidence="3" id="KW-1185">Reference proteome</keyword>
<feature type="transmembrane region" description="Helical" evidence="1">
    <location>
        <begin position="135"/>
        <end position="152"/>
    </location>
</feature>
<evidence type="ECO:0000313" key="2">
    <source>
        <dbReference type="EMBL" id="CAE1281358.1"/>
    </source>
</evidence>
<feature type="transmembrane region" description="Helical" evidence="1">
    <location>
        <begin position="12"/>
        <end position="33"/>
    </location>
</feature>
<evidence type="ECO:0000313" key="3">
    <source>
        <dbReference type="Proteomes" id="UP000597762"/>
    </source>
</evidence>
<comment type="caution">
    <text evidence="2">The sequence shown here is derived from an EMBL/GenBank/DDBJ whole genome shotgun (WGS) entry which is preliminary data.</text>
</comment>
<protein>
    <submittedName>
        <fullName evidence="2">Uncharacterized protein</fullName>
    </submittedName>
</protein>
<dbReference type="AlphaFoldDB" id="A0A812CVQ5"/>
<dbReference type="Proteomes" id="UP000597762">
    <property type="component" value="Unassembled WGS sequence"/>
</dbReference>
<organism evidence="2 3">
    <name type="scientific">Acanthosepion pharaonis</name>
    <name type="common">Pharaoh cuttlefish</name>
    <name type="synonym">Sepia pharaonis</name>
    <dbReference type="NCBI Taxonomy" id="158019"/>
    <lineage>
        <taxon>Eukaryota</taxon>
        <taxon>Metazoa</taxon>
        <taxon>Spiralia</taxon>
        <taxon>Lophotrochozoa</taxon>
        <taxon>Mollusca</taxon>
        <taxon>Cephalopoda</taxon>
        <taxon>Coleoidea</taxon>
        <taxon>Decapodiformes</taxon>
        <taxon>Sepiida</taxon>
        <taxon>Sepiina</taxon>
        <taxon>Sepiidae</taxon>
        <taxon>Acanthosepion</taxon>
    </lineage>
</organism>